<keyword evidence="3" id="KW-0489">Methyltransferase</keyword>
<protein>
    <submittedName>
        <fullName evidence="3">Methyltransferase small domain protein, putative</fullName>
    </submittedName>
</protein>
<accession>A0A7J0DBK3</accession>
<dbReference type="EMBL" id="BJWL01000150">
    <property type="protein sequence ID" value="GFS31719.1"/>
    <property type="molecule type" value="Genomic_DNA"/>
</dbReference>
<evidence type="ECO:0000256" key="1">
    <source>
        <dbReference type="SAM" id="MobiDB-lite"/>
    </source>
</evidence>
<evidence type="ECO:0000313" key="4">
    <source>
        <dbReference type="Proteomes" id="UP000585474"/>
    </source>
</evidence>
<reference evidence="4" key="1">
    <citation type="submission" date="2019-07" db="EMBL/GenBank/DDBJ databases">
        <title>De Novo Assembly of kiwifruit Actinidia rufa.</title>
        <authorList>
            <person name="Sugita-Konishi S."/>
            <person name="Sato K."/>
            <person name="Mori E."/>
            <person name="Abe Y."/>
            <person name="Kisaki G."/>
            <person name="Hamano K."/>
            <person name="Suezawa K."/>
            <person name="Otani M."/>
            <person name="Fukuda T."/>
            <person name="Manabe T."/>
            <person name="Gomi K."/>
            <person name="Tabuchi M."/>
            <person name="Akimitsu K."/>
            <person name="Kataoka I."/>
        </authorList>
    </citation>
    <scope>NUCLEOTIDE SEQUENCE [LARGE SCALE GENOMIC DNA]</scope>
    <source>
        <strain evidence="4">cv. Fuchu</strain>
    </source>
</reference>
<dbReference type="OrthoDB" id="273345at2759"/>
<feature type="compositionally biased region" description="Basic and acidic residues" evidence="1">
    <location>
        <begin position="126"/>
        <end position="140"/>
    </location>
</feature>
<keyword evidence="4" id="KW-1185">Reference proteome</keyword>
<feature type="region of interest" description="Disordered" evidence="1">
    <location>
        <begin position="227"/>
        <end position="262"/>
    </location>
</feature>
<feature type="compositionally biased region" description="Polar residues" evidence="1">
    <location>
        <begin position="154"/>
        <end position="176"/>
    </location>
</feature>
<keyword evidence="3" id="KW-0808">Transferase</keyword>
<gene>
    <name evidence="3" type="ORF">Acr_00g0018840</name>
</gene>
<organism evidence="3 4">
    <name type="scientific">Actinidia rufa</name>
    <dbReference type="NCBI Taxonomy" id="165716"/>
    <lineage>
        <taxon>Eukaryota</taxon>
        <taxon>Viridiplantae</taxon>
        <taxon>Streptophyta</taxon>
        <taxon>Embryophyta</taxon>
        <taxon>Tracheophyta</taxon>
        <taxon>Spermatophyta</taxon>
        <taxon>Magnoliopsida</taxon>
        <taxon>eudicotyledons</taxon>
        <taxon>Gunneridae</taxon>
        <taxon>Pentapetalae</taxon>
        <taxon>asterids</taxon>
        <taxon>Ericales</taxon>
        <taxon>Actinidiaceae</taxon>
        <taxon>Actinidia</taxon>
    </lineage>
</organism>
<dbReference type="InterPro" id="IPR019446">
    <property type="entry name" value="BMT5-like"/>
</dbReference>
<feature type="region of interest" description="Disordered" evidence="1">
    <location>
        <begin position="119"/>
        <end position="199"/>
    </location>
</feature>
<feature type="region of interest" description="Disordered" evidence="1">
    <location>
        <begin position="32"/>
        <end position="94"/>
    </location>
</feature>
<feature type="compositionally biased region" description="Low complexity" evidence="1">
    <location>
        <begin position="42"/>
        <end position="83"/>
    </location>
</feature>
<dbReference type="GO" id="GO:0070042">
    <property type="term" value="F:rRNA (uridine-N3-)-methyltransferase activity"/>
    <property type="evidence" value="ECO:0007669"/>
    <property type="project" value="InterPro"/>
</dbReference>
<feature type="region of interest" description="Disordered" evidence="1">
    <location>
        <begin position="278"/>
        <end position="300"/>
    </location>
</feature>
<dbReference type="Proteomes" id="UP000585474">
    <property type="component" value="Unassembled WGS sequence"/>
</dbReference>
<dbReference type="Pfam" id="PF10354">
    <property type="entry name" value="BMT5-like"/>
    <property type="match status" value="1"/>
</dbReference>
<name>A0A7J0DBK3_9ERIC</name>
<feature type="compositionally biased region" description="Basic and acidic residues" evidence="1">
    <location>
        <begin position="228"/>
        <end position="249"/>
    </location>
</feature>
<evidence type="ECO:0000313" key="3">
    <source>
        <dbReference type="EMBL" id="GFS31719.1"/>
    </source>
</evidence>
<feature type="compositionally biased region" description="Low complexity" evidence="1">
    <location>
        <begin position="178"/>
        <end position="189"/>
    </location>
</feature>
<feature type="domain" description="25S rRNA (uridine-N(3))-methyltransferase BMT5-like" evidence="2">
    <location>
        <begin position="366"/>
        <end position="399"/>
    </location>
</feature>
<comment type="caution">
    <text evidence="3">The sequence shown here is derived from an EMBL/GenBank/DDBJ whole genome shotgun (WGS) entry which is preliminary data.</text>
</comment>
<dbReference type="AlphaFoldDB" id="A0A7J0DBK3"/>
<evidence type="ECO:0000259" key="2">
    <source>
        <dbReference type="Pfam" id="PF10354"/>
    </source>
</evidence>
<dbReference type="GO" id="GO:0070475">
    <property type="term" value="P:rRNA base methylation"/>
    <property type="evidence" value="ECO:0007669"/>
    <property type="project" value="InterPro"/>
</dbReference>
<sequence>MGQVLSNILICLCGDTAKDEFQGPIDEASPLLIFPPSPSPIPELLQIPPSSSTGSDSVVTNSVSNPSPGANSIEDSASPSSESTSDESDSVSPLERDLVIILPKWLEEFLRDSSITVDADTSEESEVLKEVRERDEERETFTSPSPIPELLQIPPSSSTGSDSVITNSVSNPSPGANSVEDSASPSSESTSDETDSVSPLGRDLVIILPKWLEEFLRDSSITVGADTSEEREVSEVLKEVRERDEERETFTSPSPSPSPELLQIPLSSCHGLDSFADSVTNSIPIPPPGSDPVPDSTSLSSEAKTLPKWLDVFLVDSSITVLEEKKEVVCEVLREERERIEERGGGAKVGRLERWMKHYSSFQKILLVGEGDFSFSACLAVAFGCAHNIIATSLDSRGKSSQ</sequence>
<proteinExistence type="predicted"/>